<reference evidence="2 3" key="1">
    <citation type="submission" date="2017-04" db="EMBL/GenBank/DDBJ databases">
        <title>Complete genome sequence of the Campylobacter cuniculorum type strain LMG24588.</title>
        <authorList>
            <person name="Miller W.G."/>
            <person name="Yee E."/>
            <person name="Revez J."/>
            <person name="Bono J.L."/>
            <person name="Rossi M."/>
        </authorList>
    </citation>
    <scope>NUCLEOTIDE SEQUENCE [LARGE SCALE GENOMIC DNA]</scope>
    <source>
        <strain evidence="2 3">LMG 24588</strain>
    </source>
</reference>
<organism evidence="2 3">
    <name type="scientific">Campylobacter cuniculorum DSM 23162 = LMG 24588</name>
    <dbReference type="NCBI Taxonomy" id="1121267"/>
    <lineage>
        <taxon>Bacteria</taxon>
        <taxon>Pseudomonadati</taxon>
        <taxon>Campylobacterota</taxon>
        <taxon>Epsilonproteobacteria</taxon>
        <taxon>Campylobacterales</taxon>
        <taxon>Campylobacteraceae</taxon>
        <taxon>Campylobacter</taxon>
    </lineage>
</organism>
<dbReference type="CDD" id="cd00093">
    <property type="entry name" value="HTH_XRE"/>
    <property type="match status" value="1"/>
</dbReference>
<dbReference type="KEGG" id="ccun:CCUN_0243"/>
<dbReference type="GO" id="GO:0003677">
    <property type="term" value="F:DNA binding"/>
    <property type="evidence" value="ECO:0007669"/>
    <property type="project" value="InterPro"/>
</dbReference>
<gene>
    <name evidence="2" type="ORF">CCUN_0243</name>
</gene>
<evidence type="ECO:0000313" key="2">
    <source>
        <dbReference type="EMBL" id="ARJ55899.1"/>
    </source>
</evidence>
<dbReference type="Pfam" id="PF01381">
    <property type="entry name" value="HTH_3"/>
    <property type="match status" value="1"/>
</dbReference>
<dbReference type="STRING" id="1121267.CCUN_0243"/>
<evidence type="ECO:0000313" key="3">
    <source>
        <dbReference type="Proteomes" id="UP000192902"/>
    </source>
</evidence>
<feature type="domain" description="HTH cro/C1-type" evidence="1">
    <location>
        <begin position="24"/>
        <end position="81"/>
    </location>
</feature>
<dbReference type="EMBL" id="CP020867">
    <property type="protein sequence ID" value="ARJ55899.1"/>
    <property type="molecule type" value="Genomic_DNA"/>
</dbReference>
<dbReference type="Gene3D" id="1.10.260.40">
    <property type="entry name" value="lambda repressor-like DNA-binding domains"/>
    <property type="match status" value="1"/>
</dbReference>
<dbReference type="OrthoDB" id="5360811at2"/>
<dbReference type="InterPro" id="IPR001387">
    <property type="entry name" value="Cro/C1-type_HTH"/>
</dbReference>
<dbReference type="eggNOG" id="COG1476">
    <property type="taxonomic scope" value="Bacteria"/>
</dbReference>
<dbReference type="PROSITE" id="PS50943">
    <property type="entry name" value="HTH_CROC1"/>
    <property type="match status" value="1"/>
</dbReference>
<proteinExistence type="predicted"/>
<dbReference type="SMART" id="SM00530">
    <property type="entry name" value="HTH_XRE"/>
    <property type="match status" value="1"/>
</dbReference>
<sequence>MKINFSNSTEKEILEFHKKLSAKIRKLREEKGISQLNLALDIGIKSVAFYSNCENNRYGKHFNLEHLYKICKSLNISFKELFDEID</sequence>
<dbReference type="SUPFAM" id="SSF47413">
    <property type="entry name" value="lambda repressor-like DNA-binding domains"/>
    <property type="match status" value="1"/>
</dbReference>
<dbReference type="InterPro" id="IPR010982">
    <property type="entry name" value="Lambda_DNA-bd_dom_sf"/>
</dbReference>
<name>A0A1W6BUY5_9BACT</name>
<protein>
    <submittedName>
        <fullName evidence="2">Transcriptional regulator, XRE family</fullName>
    </submittedName>
</protein>
<dbReference type="Proteomes" id="UP000192902">
    <property type="component" value="Chromosome"/>
</dbReference>
<evidence type="ECO:0000259" key="1">
    <source>
        <dbReference type="PROSITE" id="PS50943"/>
    </source>
</evidence>
<dbReference type="AlphaFoldDB" id="A0A1W6BUY5"/>
<accession>A0A1W6BUY5</accession>
<dbReference type="RefSeq" id="WP_027305039.1">
    <property type="nucleotide sequence ID" value="NZ_CP020867.1"/>
</dbReference>